<name>A0A381DGZ5_9BACT</name>
<comment type="catalytic activity">
    <reaction evidence="1">
        <text>L-phenylalanyl-tRNA(Phe) + an N-terminal L-alpha-aminoacyl-[protein] = an N-terminal L-phenylalanyl-L-alpha-aminoacyl-[protein] + tRNA(Phe)</text>
        <dbReference type="Rhea" id="RHEA:43632"/>
        <dbReference type="Rhea" id="RHEA-COMP:9668"/>
        <dbReference type="Rhea" id="RHEA-COMP:9699"/>
        <dbReference type="Rhea" id="RHEA-COMP:10636"/>
        <dbReference type="Rhea" id="RHEA-COMP:10637"/>
        <dbReference type="ChEBI" id="CHEBI:78442"/>
        <dbReference type="ChEBI" id="CHEBI:78531"/>
        <dbReference type="ChEBI" id="CHEBI:78597"/>
        <dbReference type="ChEBI" id="CHEBI:83561"/>
        <dbReference type="EC" id="2.3.2.6"/>
    </reaction>
</comment>
<dbReference type="Pfam" id="PF03588">
    <property type="entry name" value="Leu_Phe_trans"/>
    <property type="match status" value="1"/>
</dbReference>
<dbReference type="InterPro" id="IPR042203">
    <property type="entry name" value="Leu/Phe-tRNA_Trfase_C"/>
</dbReference>
<dbReference type="Gene3D" id="3.40.630.70">
    <property type="entry name" value="Leucyl/phenylalanyl-tRNA-protein transferase, C-terminal domain"/>
    <property type="match status" value="1"/>
</dbReference>
<dbReference type="GO" id="GO:0008914">
    <property type="term" value="F:leucyl-tRNA--protein transferase activity"/>
    <property type="evidence" value="ECO:0007669"/>
    <property type="project" value="UniProtKB-UniRule"/>
</dbReference>
<keyword evidence="3" id="KW-1185">Reference proteome</keyword>
<dbReference type="GeneID" id="93090604"/>
<evidence type="ECO:0000313" key="2">
    <source>
        <dbReference type="EMBL" id="SUX09696.1"/>
    </source>
</evidence>
<proteinExistence type="inferred from homology"/>
<dbReference type="PANTHER" id="PTHR30098:SF2">
    <property type="entry name" value="LEUCYL_PHENYLALANYL-TRNA--PROTEIN TRANSFERASE"/>
    <property type="match status" value="1"/>
</dbReference>
<dbReference type="EC" id="2.3.2.6" evidence="1"/>
<dbReference type="InterPro" id="IPR016181">
    <property type="entry name" value="Acyl_CoA_acyltransferase"/>
</dbReference>
<dbReference type="HAMAP" id="MF_00688">
    <property type="entry name" value="Leu_Phe_trans"/>
    <property type="match status" value="1"/>
</dbReference>
<dbReference type="InterPro" id="IPR004616">
    <property type="entry name" value="Leu/Phe-tRNA_Trfase"/>
</dbReference>
<reference evidence="2 3" key="1">
    <citation type="submission" date="2018-06" db="EMBL/GenBank/DDBJ databases">
        <authorList>
            <consortium name="Pathogen Informatics"/>
            <person name="Doyle S."/>
        </authorList>
    </citation>
    <scope>NUCLEOTIDE SEQUENCE [LARGE SCALE GENOMIC DNA]</scope>
    <source>
        <strain evidence="2 3">NCTC12475</strain>
    </source>
</reference>
<organism evidence="2 3">
    <name type="scientific">Campylobacter sputorum subsp. sputorum</name>
    <dbReference type="NCBI Taxonomy" id="32024"/>
    <lineage>
        <taxon>Bacteria</taxon>
        <taxon>Pseudomonadati</taxon>
        <taxon>Campylobacterota</taxon>
        <taxon>Epsilonproteobacteria</taxon>
        <taxon>Campylobacterales</taxon>
        <taxon>Campylobacteraceae</taxon>
        <taxon>Campylobacter</taxon>
    </lineage>
</organism>
<dbReference type="STRING" id="32024.GCA_000788295_00071"/>
<dbReference type="RefSeq" id="WP_089182432.1">
    <property type="nucleotide sequence ID" value="NZ_CP043427.1"/>
</dbReference>
<dbReference type="GO" id="GO:0005737">
    <property type="term" value="C:cytoplasm"/>
    <property type="evidence" value="ECO:0007669"/>
    <property type="project" value="UniProtKB-SubCell"/>
</dbReference>
<dbReference type="EMBL" id="UFVD01000001">
    <property type="protein sequence ID" value="SUX09696.1"/>
    <property type="molecule type" value="Genomic_DNA"/>
</dbReference>
<dbReference type="NCBIfam" id="TIGR00667">
    <property type="entry name" value="aat"/>
    <property type="match status" value="1"/>
</dbReference>
<keyword evidence="1 2" id="KW-0012">Acyltransferase</keyword>
<comment type="subcellular location">
    <subcellularLocation>
        <location evidence="1">Cytoplasm</location>
    </subcellularLocation>
</comment>
<dbReference type="InterPro" id="IPR042221">
    <property type="entry name" value="Leu/Phe-tRNA_Trfase_N"/>
</dbReference>
<keyword evidence="1 2" id="KW-0808">Transferase</keyword>
<sequence>MDYIFPNALNAPVSDPMAYGGDLSKECLMSAYSNGIFPWFLIEKMPVWFSPDPRCVLYPNDFRLHKSLKSYIKKYNVKFDKNTKEFINFCRQERLKKDQTWITKEFVKAYSSLVDDGIVHSVEVYENDILVGGLYGLIIGKMFCGESMVSSSKNASKVALYHLCKALNNFDFLIDCQVTNPHLIFMGAKEIPRSEYLQILSIKKTQKSGFDKFGNLI</sequence>
<dbReference type="OrthoDB" id="9790282at2"/>
<evidence type="ECO:0000313" key="3">
    <source>
        <dbReference type="Proteomes" id="UP000254920"/>
    </source>
</evidence>
<evidence type="ECO:0000256" key="1">
    <source>
        <dbReference type="HAMAP-Rule" id="MF_00688"/>
    </source>
</evidence>
<protein>
    <recommendedName>
        <fullName evidence="1">Leucyl/phenylalanyl-tRNA--protein transferase</fullName>
        <ecNumber evidence="1">2.3.2.6</ecNumber>
    </recommendedName>
    <alternativeName>
        <fullName evidence="1">L/F-transferase</fullName>
    </alternativeName>
    <alternativeName>
        <fullName evidence="1">Leucyltransferase</fullName>
    </alternativeName>
    <alternativeName>
        <fullName evidence="1">Phenyalanyltransferase</fullName>
    </alternativeName>
</protein>
<dbReference type="AlphaFoldDB" id="A0A381DGZ5"/>
<comment type="catalytic activity">
    <reaction evidence="1">
        <text>N-terminal L-arginyl-[protein] + L-leucyl-tRNA(Leu) = N-terminal L-leucyl-L-arginyl-[protein] + tRNA(Leu) + H(+)</text>
        <dbReference type="Rhea" id="RHEA:50416"/>
        <dbReference type="Rhea" id="RHEA-COMP:9613"/>
        <dbReference type="Rhea" id="RHEA-COMP:9622"/>
        <dbReference type="Rhea" id="RHEA-COMP:12672"/>
        <dbReference type="Rhea" id="RHEA-COMP:12673"/>
        <dbReference type="ChEBI" id="CHEBI:15378"/>
        <dbReference type="ChEBI" id="CHEBI:64719"/>
        <dbReference type="ChEBI" id="CHEBI:78442"/>
        <dbReference type="ChEBI" id="CHEBI:78494"/>
        <dbReference type="ChEBI" id="CHEBI:133044"/>
        <dbReference type="EC" id="2.3.2.6"/>
    </reaction>
</comment>
<dbReference type="PANTHER" id="PTHR30098">
    <property type="entry name" value="LEUCYL/PHENYLALANYL-TRNA--PROTEIN TRANSFERASE"/>
    <property type="match status" value="1"/>
</dbReference>
<comment type="similarity">
    <text evidence="1">Belongs to the L/F-transferase family.</text>
</comment>
<dbReference type="Gene3D" id="3.30.70.3550">
    <property type="entry name" value="Leucyl/phenylalanyl-tRNA-protein transferase, N-terminal domain"/>
    <property type="match status" value="1"/>
</dbReference>
<dbReference type="Proteomes" id="UP000254920">
    <property type="component" value="Unassembled WGS sequence"/>
</dbReference>
<accession>A0A381DGZ5</accession>
<keyword evidence="1" id="KW-0963">Cytoplasm</keyword>
<comment type="function">
    <text evidence="1">Functions in the N-end rule pathway of protein degradation where it conjugates Leu, Phe and, less efficiently, Met from aminoacyl-tRNAs to the N-termini of proteins containing an N-terminal arginine or lysine.</text>
</comment>
<dbReference type="GO" id="GO:0030163">
    <property type="term" value="P:protein catabolic process"/>
    <property type="evidence" value="ECO:0007669"/>
    <property type="project" value="UniProtKB-UniRule"/>
</dbReference>
<comment type="catalytic activity">
    <reaction evidence="1">
        <text>N-terminal L-lysyl-[protein] + L-leucyl-tRNA(Leu) = N-terminal L-leucyl-L-lysyl-[protein] + tRNA(Leu) + H(+)</text>
        <dbReference type="Rhea" id="RHEA:12340"/>
        <dbReference type="Rhea" id="RHEA-COMP:9613"/>
        <dbReference type="Rhea" id="RHEA-COMP:9622"/>
        <dbReference type="Rhea" id="RHEA-COMP:12670"/>
        <dbReference type="Rhea" id="RHEA-COMP:12671"/>
        <dbReference type="ChEBI" id="CHEBI:15378"/>
        <dbReference type="ChEBI" id="CHEBI:65249"/>
        <dbReference type="ChEBI" id="CHEBI:78442"/>
        <dbReference type="ChEBI" id="CHEBI:78494"/>
        <dbReference type="ChEBI" id="CHEBI:133043"/>
        <dbReference type="EC" id="2.3.2.6"/>
    </reaction>
</comment>
<dbReference type="SUPFAM" id="SSF55729">
    <property type="entry name" value="Acyl-CoA N-acyltransferases (Nat)"/>
    <property type="match status" value="1"/>
</dbReference>
<gene>
    <name evidence="1 2" type="primary">aat</name>
    <name evidence="2" type="ORF">NCTC12475_00154</name>
</gene>